<evidence type="ECO:0000313" key="3">
    <source>
        <dbReference type="Proteomes" id="UP000465221"/>
    </source>
</evidence>
<evidence type="ECO:0000259" key="1">
    <source>
        <dbReference type="Pfam" id="PF08659"/>
    </source>
</evidence>
<organism evidence="2 3">
    <name type="scientific">Aspergillus udagawae</name>
    <dbReference type="NCBI Taxonomy" id="91492"/>
    <lineage>
        <taxon>Eukaryota</taxon>
        <taxon>Fungi</taxon>
        <taxon>Dikarya</taxon>
        <taxon>Ascomycota</taxon>
        <taxon>Pezizomycotina</taxon>
        <taxon>Eurotiomycetes</taxon>
        <taxon>Eurotiomycetidae</taxon>
        <taxon>Eurotiales</taxon>
        <taxon>Aspergillaceae</taxon>
        <taxon>Aspergillus</taxon>
        <taxon>Aspergillus subgen. Fumigati</taxon>
    </lineage>
</organism>
<dbReference type="PANTHER" id="PTHR43775:SF29">
    <property type="entry name" value="ASPERFURANONE POLYKETIDE SYNTHASE AFOG-RELATED"/>
    <property type="match status" value="1"/>
</dbReference>
<dbReference type="Proteomes" id="UP000465221">
    <property type="component" value="Unassembled WGS sequence"/>
</dbReference>
<gene>
    <name evidence="2" type="ORF">IFM46972_10743</name>
</gene>
<sequence>MLSSVSGVIGTALQANYAAGASYEDAVARWRQSQGLPGVAIDLGPISDIGYVSTSAKVAERLRKDSDFAMLDEDIVLRALNTAVLHPLGARSQIIVGLNSAPGPQWDANGRSQLGRDARFAPLRPRSKASARLADGESTGGSLTAQLAEASDRQDGAGLISAAIAAKLADISIFNFADGKPCCAGGFGGGEEPAFAGCLEMGVLVAVGCFVVDFIVVF</sequence>
<dbReference type="PANTHER" id="PTHR43775">
    <property type="entry name" value="FATTY ACID SYNTHASE"/>
    <property type="match status" value="1"/>
</dbReference>
<evidence type="ECO:0000313" key="2">
    <source>
        <dbReference type="EMBL" id="GFF57265.1"/>
    </source>
</evidence>
<dbReference type="GO" id="GO:0044550">
    <property type="term" value="P:secondary metabolite biosynthetic process"/>
    <property type="evidence" value="ECO:0007669"/>
    <property type="project" value="TreeGrafter"/>
</dbReference>
<comment type="caution">
    <text evidence="2">The sequence shown here is derived from an EMBL/GenBank/DDBJ whole genome shotgun (WGS) entry which is preliminary data.</text>
</comment>
<dbReference type="Gene3D" id="3.40.50.720">
    <property type="entry name" value="NAD(P)-binding Rossmann-like Domain"/>
    <property type="match status" value="1"/>
</dbReference>
<feature type="domain" description="Ketoreductase (KR)" evidence="1">
    <location>
        <begin position="1"/>
        <end position="47"/>
    </location>
</feature>
<name>A0A8H3XQ99_9EURO</name>
<dbReference type="EMBL" id="BLKC01000149">
    <property type="protein sequence ID" value="GFF57265.1"/>
    <property type="molecule type" value="Genomic_DNA"/>
</dbReference>
<dbReference type="AlphaFoldDB" id="A0A8H3XQ99"/>
<reference evidence="2 3" key="1">
    <citation type="submission" date="2020-01" db="EMBL/GenBank/DDBJ databases">
        <title>Draft genome sequence of Aspergillus udagawae IFM 46972.</title>
        <authorList>
            <person name="Takahashi H."/>
            <person name="Yaguchi T."/>
        </authorList>
    </citation>
    <scope>NUCLEOTIDE SEQUENCE [LARGE SCALE GENOMIC DNA]</scope>
    <source>
        <strain evidence="2 3">IFM 46972</strain>
    </source>
</reference>
<dbReference type="GO" id="GO:0004312">
    <property type="term" value="F:fatty acid synthase activity"/>
    <property type="evidence" value="ECO:0007669"/>
    <property type="project" value="TreeGrafter"/>
</dbReference>
<dbReference type="GO" id="GO:0006633">
    <property type="term" value="P:fatty acid biosynthetic process"/>
    <property type="evidence" value="ECO:0007669"/>
    <property type="project" value="TreeGrafter"/>
</dbReference>
<dbReference type="InterPro" id="IPR013968">
    <property type="entry name" value="PKS_KR"/>
</dbReference>
<dbReference type="Pfam" id="PF08659">
    <property type="entry name" value="KR"/>
    <property type="match status" value="1"/>
</dbReference>
<proteinExistence type="predicted"/>
<protein>
    <submittedName>
        <fullName evidence="2">Phthiocerol synthesis polyketide synthase type I PpsC</fullName>
    </submittedName>
</protein>
<accession>A0A8H3XQ99</accession>
<dbReference type="InterPro" id="IPR050091">
    <property type="entry name" value="PKS_NRPS_Biosynth_Enz"/>
</dbReference>